<protein>
    <recommendedName>
        <fullName evidence="4">DoxX family protein</fullName>
    </recommendedName>
</protein>
<dbReference type="Proteomes" id="UP000837932">
    <property type="component" value="Unassembled WGS sequence"/>
</dbReference>
<reference evidence="2" key="1">
    <citation type="submission" date="2021-12" db="EMBL/GenBank/DDBJ databases">
        <authorList>
            <person name="Rodrigo-Torres L."/>
            <person name="Arahal R. D."/>
            <person name="Lucena T."/>
        </authorList>
    </citation>
    <scope>NUCLEOTIDE SEQUENCE</scope>
    <source>
        <strain evidence="2">CECT 8858</strain>
    </source>
</reference>
<keyword evidence="1" id="KW-1133">Transmembrane helix</keyword>
<keyword evidence="3" id="KW-1185">Reference proteome</keyword>
<feature type="transmembrane region" description="Helical" evidence="1">
    <location>
        <begin position="65"/>
        <end position="97"/>
    </location>
</feature>
<comment type="caution">
    <text evidence="2">The sequence shown here is derived from an EMBL/GenBank/DDBJ whole genome shotgun (WGS) entry which is preliminary data.</text>
</comment>
<keyword evidence="1" id="KW-0472">Membrane</keyword>
<feature type="transmembrane region" description="Helical" evidence="1">
    <location>
        <begin position="103"/>
        <end position="121"/>
    </location>
</feature>
<name>A0ABM9AU44_9BACT</name>
<proteinExistence type="predicted"/>
<feature type="transmembrane region" description="Helical" evidence="1">
    <location>
        <begin position="128"/>
        <end position="149"/>
    </location>
</feature>
<feature type="transmembrane region" description="Helical" evidence="1">
    <location>
        <begin position="23"/>
        <end position="44"/>
    </location>
</feature>
<evidence type="ECO:0000313" key="3">
    <source>
        <dbReference type="Proteomes" id="UP000837932"/>
    </source>
</evidence>
<organism evidence="2 3">
    <name type="scientific">Emticicia aquatica</name>
    <dbReference type="NCBI Taxonomy" id="1681835"/>
    <lineage>
        <taxon>Bacteria</taxon>
        <taxon>Pseudomonadati</taxon>
        <taxon>Bacteroidota</taxon>
        <taxon>Cytophagia</taxon>
        <taxon>Cytophagales</taxon>
        <taxon>Leadbetterellaceae</taxon>
        <taxon>Emticicia</taxon>
    </lineage>
</organism>
<gene>
    <name evidence="2" type="ORF">EMA8858_03410</name>
</gene>
<evidence type="ECO:0000256" key="1">
    <source>
        <dbReference type="SAM" id="Phobius"/>
    </source>
</evidence>
<keyword evidence="1" id="KW-0812">Transmembrane</keyword>
<dbReference type="EMBL" id="CAKLPY010000003">
    <property type="protein sequence ID" value="CAH0997279.1"/>
    <property type="molecule type" value="Genomic_DNA"/>
</dbReference>
<accession>A0ABM9AU44</accession>
<evidence type="ECO:0000313" key="2">
    <source>
        <dbReference type="EMBL" id="CAH0997279.1"/>
    </source>
</evidence>
<sequence length="152" mass="16937">MFTVLYLCRKQNLKTMHIFDHTLLKILEVLISLFAGVLFLQSGFDKVFDFKGNKDYIQSVFAKTFLNNVSGILFILITILEILAGIFAFFGGIFYFIEGQADFAILGLELSLVSILCLFTGQRIAKDYGGAASLVGYFLLLAFGLYLFALVG</sequence>
<evidence type="ECO:0008006" key="4">
    <source>
        <dbReference type="Google" id="ProtNLM"/>
    </source>
</evidence>